<dbReference type="RefSeq" id="WP_114098048.1">
    <property type="nucleotide sequence ID" value="NZ_JPWI01000005.1"/>
</dbReference>
<keyword evidence="2" id="KW-0489">Methyltransferase</keyword>
<proteinExistence type="predicted"/>
<organism evidence="2 3">
    <name type="scientific">Thalassospira profundimaris</name>
    <dbReference type="NCBI Taxonomy" id="502049"/>
    <lineage>
        <taxon>Bacteria</taxon>
        <taxon>Pseudomonadati</taxon>
        <taxon>Pseudomonadota</taxon>
        <taxon>Alphaproteobacteria</taxon>
        <taxon>Rhodospirillales</taxon>
        <taxon>Thalassospiraceae</taxon>
        <taxon>Thalassospira</taxon>
    </lineage>
</organism>
<sequence length="263" mass="28609">MNMTIADTYEIAMGRWSRRLSRSFLDFVAAPSCGALVDVGCGTGSLTLAAATRYPKAEIVGIDLMSDYMTDALRSSAPNVRFETGDASALPFADDSFDTAFSQLLLNDLDGPAGAVGEMVRVTRANGRIAATVWDRIGGLTFIRLFLDVAALIAEGEGEELRARVFDVPYQNEDDLFDLWSDAGLEDVATTTLAVRMDFIDFDDYWQSLMGAHSLIRDFFARQPAEIAHEIQQATMRAYLGGKPDGRRSLVASALAVRGMVPA</sequence>
<evidence type="ECO:0000313" key="3">
    <source>
        <dbReference type="Proteomes" id="UP000252255"/>
    </source>
</evidence>
<dbReference type="EMBL" id="JPWI01000005">
    <property type="protein sequence ID" value="RCK46172.1"/>
    <property type="molecule type" value="Genomic_DNA"/>
</dbReference>
<dbReference type="PANTHER" id="PTHR43591">
    <property type="entry name" value="METHYLTRANSFERASE"/>
    <property type="match status" value="1"/>
</dbReference>
<evidence type="ECO:0000313" key="2">
    <source>
        <dbReference type="EMBL" id="RCK46172.1"/>
    </source>
</evidence>
<gene>
    <name evidence="2" type="ORF">TH30_10135</name>
</gene>
<dbReference type="AlphaFoldDB" id="A0A367X0H6"/>
<dbReference type="SUPFAM" id="SSF53335">
    <property type="entry name" value="S-adenosyl-L-methionine-dependent methyltransferases"/>
    <property type="match status" value="1"/>
</dbReference>
<dbReference type="OrthoDB" id="9795634at2"/>
<dbReference type="GO" id="GO:0032259">
    <property type="term" value="P:methylation"/>
    <property type="evidence" value="ECO:0007669"/>
    <property type="project" value="UniProtKB-KW"/>
</dbReference>
<dbReference type="Proteomes" id="UP000252255">
    <property type="component" value="Unassembled WGS sequence"/>
</dbReference>
<dbReference type="InterPro" id="IPR029063">
    <property type="entry name" value="SAM-dependent_MTases_sf"/>
</dbReference>
<protein>
    <submittedName>
        <fullName evidence="2">Methyltransferase type 11</fullName>
    </submittedName>
</protein>
<dbReference type="GO" id="GO:0008757">
    <property type="term" value="F:S-adenosylmethionine-dependent methyltransferase activity"/>
    <property type="evidence" value="ECO:0007669"/>
    <property type="project" value="InterPro"/>
</dbReference>
<dbReference type="Pfam" id="PF08241">
    <property type="entry name" value="Methyltransf_11"/>
    <property type="match status" value="1"/>
</dbReference>
<dbReference type="PANTHER" id="PTHR43591:SF24">
    <property type="entry name" value="2-METHOXY-6-POLYPRENYL-1,4-BENZOQUINOL METHYLASE, MITOCHONDRIAL"/>
    <property type="match status" value="1"/>
</dbReference>
<dbReference type="CDD" id="cd02440">
    <property type="entry name" value="AdoMet_MTases"/>
    <property type="match status" value="1"/>
</dbReference>
<comment type="caution">
    <text evidence="2">The sequence shown here is derived from an EMBL/GenBank/DDBJ whole genome shotgun (WGS) entry which is preliminary data.</text>
</comment>
<evidence type="ECO:0000259" key="1">
    <source>
        <dbReference type="Pfam" id="PF08241"/>
    </source>
</evidence>
<reference evidence="2 3" key="1">
    <citation type="submission" date="2014-07" db="EMBL/GenBank/DDBJ databases">
        <title>Draft genome sequence of Thalassospira profundimaris PR54-5.</title>
        <authorList>
            <person name="Lai Q."/>
            <person name="Shao Z."/>
        </authorList>
    </citation>
    <scope>NUCLEOTIDE SEQUENCE [LARGE SCALE GENOMIC DNA]</scope>
    <source>
        <strain evidence="2 3">PR54-5</strain>
    </source>
</reference>
<dbReference type="InterPro" id="IPR013216">
    <property type="entry name" value="Methyltransf_11"/>
</dbReference>
<dbReference type="Gene3D" id="3.40.50.150">
    <property type="entry name" value="Vaccinia Virus protein VP39"/>
    <property type="match status" value="1"/>
</dbReference>
<feature type="domain" description="Methyltransferase type 11" evidence="1">
    <location>
        <begin position="37"/>
        <end position="130"/>
    </location>
</feature>
<keyword evidence="2" id="KW-0808">Transferase</keyword>
<name>A0A367X0H6_9PROT</name>
<accession>A0A367X0H6</accession>